<gene>
    <name evidence="7" type="ORF">RHODO2019_14760</name>
</gene>
<dbReference type="EC" id="3.2.1.22" evidence="2"/>
<dbReference type="InterPro" id="IPR017853">
    <property type="entry name" value="GH"/>
</dbReference>
<dbReference type="Pfam" id="PF16874">
    <property type="entry name" value="Glyco_hydro_36C"/>
    <property type="match status" value="1"/>
</dbReference>
<evidence type="ECO:0000259" key="5">
    <source>
        <dbReference type="Pfam" id="PF16874"/>
    </source>
</evidence>
<evidence type="ECO:0000313" key="8">
    <source>
        <dbReference type="Proteomes" id="UP001164965"/>
    </source>
</evidence>
<dbReference type="InterPro" id="IPR013780">
    <property type="entry name" value="Glyco_hydro_b"/>
</dbReference>
<feature type="domain" description="Glycosyl hydrolase family 36 C-terminal" evidence="5">
    <location>
        <begin position="614"/>
        <end position="708"/>
    </location>
</feature>
<dbReference type="PANTHER" id="PTHR43053">
    <property type="entry name" value="GLYCOSIDASE FAMILY 31"/>
    <property type="match status" value="1"/>
</dbReference>
<accession>A0ABY6NYH2</accession>
<dbReference type="InterPro" id="IPR002252">
    <property type="entry name" value="Glyco_hydro_36"/>
</dbReference>
<keyword evidence="3" id="KW-0378">Hydrolase</keyword>
<dbReference type="CDD" id="cd14791">
    <property type="entry name" value="GH36"/>
    <property type="match status" value="1"/>
</dbReference>
<keyword evidence="4" id="KW-0326">Glycosidase</keyword>
<evidence type="ECO:0000256" key="2">
    <source>
        <dbReference type="ARBA" id="ARBA00012755"/>
    </source>
</evidence>
<keyword evidence="8" id="KW-1185">Reference proteome</keyword>
<dbReference type="InterPro" id="IPR038417">
    <property type="entry name" value="Alpga-gal_N_sf"/>
</dbReference>
<name>A0ABY6NYH2_9NOCA</name>
<dbReference type="InterPro" id="IPR031705">
    <property type="entry name" value="Glyco_hydro_36_C"/>
</dbReference>
<dbReference type="RefSeq" id="WP_265382498.1">
    <property type="nucleotide sequence ID" value="NZ_CP110615.1"/>
</dbReference>
<dbReference type="Gene3D" id="3.20.20.70">
    <property type="entry name" value="Aldolase class I"/>
    <property type="match status" value="1"/>
</dbReference>
<reference evidence="7" key="1">
    <citation type="submission" date="2022-10" db="EMBL/GenBank/DDBJ databases">
        <title>Rhodococcus sp.75.</title>
        <authorList>
            <person name="Sun M."/>
        </authorList>
    </citation>
    <scope>NUCLEOTIDE SEQUENCE</scope>
    <source>
        <strain evidence="7">75</strain>
    </source>
</reference>
<feature type="domain" description="Glycosyl hydrolase family 36 N-terminal" evidence="6">
    <location>
        <begin position="27"/>
        <end position="258"/>
    </location>
</feature>
<evidence type="ECO:0000256" key="1">
    <source>
        <dbReference type="ARBA" id="ARBA00001255"/>
    </source>
</evidence>
<dbReference type="Gene3D" id="2.60.40.1180">
    <property type="entry name" value="Golgi alpha-mannosidase II"/>
    <property type="match status" value="1"/>
</dbReference>
<dbReference type="SUPFAM" id="SSF51445">
    <property type="entry name" value="(Trans)glycosidases"/>
    <property type="match status" value="1"/>
</dbReference>
<dbReference type="InterPro" id="IPR031704">
    <property type="entry name" value="Glyco_hydro_36_N"/>
</dbReference>
<dbReference type="Gene3D" id="2.70.98.60">
    <property type="entry name" value="alpha-galactosidase from lactobacil brevis"/>
    <property type="match status" value="1"/>
</dbReference>
<protein>
    <recommendedName>
        <fullName evidence="2">alpha-galactosidase</fullName>
        <ecNumber evidence="2">3.2.1.22</ecNumber>
    </recommendedName>
</protein>
<dbReference type="PRINTS" id="PR00743">
    <property type="entry name" value="GLHYDRLASE36"/>
</dbReference>
<comment type="catalytic activity">
    <reaction evidence="1">
        <text>Hydrolysis of terminal, non-reducing alpha-D-galactose residues in alpha-D-galactosides, including galactose oligosaccharides, galactomannans and galactolipids.</text>
        <dbReference type="EC" id="3.2.1.22"/>
    </reaction>
</comment>
<evidence type="ECO:0000256" key="4">
    <source>
        <dbReference type="ARBA" id="ARBA00023295"/>
    </source>
</evidence>
<dbReference type="Pfam" id="PF02065">
    <property type="entry name" value="Melibiase"/>
    <property type="match status" value="1"/>
</dbReference>
<dbReference type="PANTHER" id="PTHR43053:SF3">
    <property type="entry name" value="ALPHA-GALACTOSIDASE C-RELATED"/>
    <property type="match status" value="1"/>
</dbReference>
<evidence type="ECO:0000313" key="7">
    <source>
        <dbReference type="EMBL" id="UZJ24391.1"/>
    </source>
</evidence>
<sequence>MTSPAPVIVTLRAAGVALVLDVSGPRLPRVLHWGTDLGDETGLELATSPVVTNNALDVSVQLTVLPSEHEGWLGTPGLELARDGRSAPLRLALTGPVLVVGSTLTATAADEHAGVHVVVELALDPHGVLAHRVRVRNTGEGPLDVVSLVALLPLPERAVSGLDLTGRWVRERSPQRFRVQHGTHLRVSRRGRTGHDATLLMSAGTEGFGFRHGQVWSTHVAWSGNHVHLVERLPEGAGRHGAVLGGGELLGPAEVRLAPGEEHTTPDVLFVHADAGLDAVSARVHRRLRARAQHPSSPRPVVLNTWEAVYFDHDLARLRALAETAASIGVERFVLDDGWFGSRREDTRGLGDWVVSDEMWPDGLSPLFDEVRALGMQVGLWFEPEMVNLDSDVVRAHPGWVLGRAGAIPARHQFALDLTNPEAWTHLLTRIDALVTENGIDFIKWDHNRDLHEAVSQGRPAVHRQTAAVYALLDELLARHPGLEVESCSSGGARVDLGILDRTHRVWTSDCNDALERTDIETWTGLLLPPELVGSHVGPPVAHTTHRFVDLGMRCATALFGHAGLEWDITTCTPGELEVLHGWIALHKQLRPLLHSGDVVRADCDDDSERLHGVVAADGSAAVFAFVQLTTSASTRPGLRPLPGLDPSRTYRVRVPAGIPAPATLHHVEPPWLAPARDEGVLVGGAVLDRAGLALPVLAPGQALVVVLEAE</sequence>
<evidence type="ECO:0000256" key="3">
    <source>
        <dbReference type="ARBA" id="ARBA00022801"/>
    </source>
</evidence>
<dbReference type="Pfam" id="PF16875">
    <property type="entry name" value="Glyco_hydro_36N"/>
    <property type="match status" value="1"/>
</dbReference>
<dbReference type="Proteomes" id="UP001164965">
    <property type="component" value="Chromosome"/>
</dbReference>
<proteinExistence type="predicted"/>
<dbReference type="EMBL" id="CP110615">
    <property type="protein sequence ID" value="UZJ24391.1"/>
    <property type="molecule type" value="Genomic_DNA"/>
</dbReference>
<organism evidence="7 8">
    <name type="scientific">Rhodococcus antarcticus</name>
    <dbReference type="NCBI Taxonomy" id="2987751"/>
    <lineage>
        <taxon>Bacteria</taxon>
        <taxon>Bacillati</taxon>
        <taxon>Actinomycetota</taxon>
        <taxon>Actinomycetes</taxon>
        <taxon>Mycobacteriales</taxon>
        <taxon>Nocardiaceae</taxon>
        <taxon>Rhodococcus</taxon>
    </lineage>
</organism>
<dbReference type="InterPro" id="IPR050985">
    <property type="entry name" value="Alpha-glycosidase_related"/>
</dbReference>
<dbReference type="InterPro" id="IPR013785">
    <property type="entry name" value="Aldolase_TIM"/>
</dbReference>
<evidence type="ECO:0000259" key="6">
    <source>
        <dbReference type="Pfam" id="PF16875"/>
    </source>
</evidence>